<feature type="region of interest" description="Disordered" evidence="1">
    <location>
        <begin position="1845"/>
        <end position="1870"/>
    </location>
</feature>
<feature type="compositionally biased region" description="Polar residues" evidence="1">
    <location>
        <begin position="1823"/>
        <end position="1833"/>
    </location>
</feature>
<feature type="compositionally biased region" description="Basic and acidic residues" evidence="1">
    <location>
        <begin position="2010"/>
        <end position="2026"/>
    </location>
</feature>
<feature type="region of interest" description="Disordered" evidence="1">
    <location>
        <begin position="1741"/>
        <end position="1760"/>
    </location>
</feature>
<dbReference type="VEuPathDB" id="FungiDB:UMAG_10446"/>
<dbReference type="RefSeq" id="XP_011390064.1">
    <property type="nucleotide sequence ID" value="XM_011391762.1"/>
</dbReference>
<dbReference type="KEGG" id="uma:UMAG_10446"/>
<feature type="compositionally biased region" description="Polar residues" evidence="1">
    <location>
        <begin position="1205"/>
        <end position="1225"/>
    </location>
</feature>
<feature type="region of interest" description="Disordered" evidence="1">
    <location>
        <begin position="1632"/>
        <end position="1669"/>
    </location>
</feature>
<organism evidence="3 4">
    <name type="scientific">Mycosarcoma maydis</name>
    <name type="common">Corn smut fungus</name>
    <name type="synonym">Ustilago maydis</name>
    <dbReference type="NCBI Taxonomy" id="5270"/>
    <lineage>
        <taxon>Eukaryota</taxon>
        <taxon>Fungi</taxon>
        <taxon>Dikarya</taxon>
        <taxon>Basidiomycota</taxon>
        <taxon>Ustilaginomycotina</taxon>
        <taxon>Ustilaginomycetes</taxon>
        <taxon>Ustilaginales</taxon>
        <taxon>Ustilaginaceae</taxon>
        <taxon>Mycosarcoma</taxon>
    </lineage>
</organism>
<feature type="compositionally biased region" description="Polar residues" evidence="1">
    <location>
        <begin position="1"/>
        <end position="11"/>
    </location>
</feature>
<evidence type="ECO:0000313" key="4">
    <source>
        <dbReference type="Proteomes" id="UP000000561"/>
    </source>
</evidence>
<feature type="compositionally biased region" description="Basic and acidic residues" evidence="1">
    <location>
        <begin position="159"/>
        <end position="174"/>
    </location>
</feature>
<reference evidence="3 4" key="1">
    <citation type="journal article" date="2006" name="Nature">
        <title>Insights from the genome of the biotrophic fungal plant pathogen Ustilago maydis.</title>
        <authorList>
            <person name="Kamper J."/>
            <person name="Kahmann R."/>
            <person name="Bolker M."/>
            <person name="Ma L.J."/>
            <person name="Brefort T."/>
            <person name="Saville B.J."/>
            <person name="Banuett F."/>
            <person name="Kronstad J.W."/>
            <person name="Gold S.E."/>
            <person name="Muller O."/>
            <person name="Perlin M.H."/>
            <person name="Wosten H.A."/>
            <person name="de Vries R."/>
            <person name="Ruiz-Herrera J."/>
            <person name="Reynaga-Pena C.G."/>
            <person name="Snetselaar K."/>
            <person name="McCann M."/>
            <person name="Perez-Martin J."/>
            <person name="Feldbrugge M."/>
            <person name="Basse C.W."/>
            <person name="Steinberg G."/>
            <person name="Ibeas J.I."/>
            <person name="Holloman W."/>
            <person name="Guzman P."/>
            <person name="Farman M."/>
            <person name="Stajich J.E."/>
            <person name="Sentandreu R."/>
            <person name="Gonzalez-Prieto J.M."/>
            <person name="Kennell J.C."/>
            <person name="Molina L."/>
            <person name="Schirawski J."/>
            <person name="Mendoza-Mendoza A."/>
            <person name="Greilinger D."/>
            <person name="Munch K."/>
            <person name="Rossel N."/>
            <person name="Scherer M."/>
            <person name="Vranes M."/>
            <person name="Ladendorf O."/>
            <person name="Vincon V."/>
            <person name="Fuchs U."/>
            <person name="Sandrock B."/>
            <person name="Meng S."/>
            <person name="Ho E.C."/>
            <person name="Cahill M.J."/>
            <person name="Boyce K.J."/>
            <person name="Klose J."/>
            <person name="Klosterman S.J."/>
            <person name="Deelstra H.J."/>
            <person name="Ortiz-Castellanos L."/>
            <person name="Li W."/>
            <person name="Sanchez-Alonso P."/>
            <person name="Schreier P.H."/>
            <person name="Hauser-Hahn I."/>
            <person name="Vaupel M."/>
            <person name="Koopmann E."/>
            <person name="Friedrich G."/>
            <person name="Voss H."/>
            <person name="Schluter T."/>
            <person name="Margolis J."/>
            <person name="Platt D."/>
            <person name="Swimmer C."/>
            <person name="Gnirke A."/>
            <person name="Chen F."/>
            <person name="Vysotskaia V."/>
            <person name="Mannhaupt G."/>
            <person name="Guldener U."/>
            <person name="Munsterkotter M."/>
            <person name="Haase D."/>
            <person name="Oesterheld M."/>
            <person name="Mewes H.W."/>
            <person name="Mauceli E.W."/>
            <person name="DeCaprio D."/>
            <person name="Wade C.M."/>
            <person name="Butler J."/>
            <person name="Young S."/>
            <person name="Jaffe D.B."/>
            <person name="Calvo S."/>
            <person name="Nusbaum C."/>
            <person name="Galagan J."/>
            <person name="Birren B.W."/>
        </authorList>
    </citation>
    <scope>NUCLEOTIDE SEQUENCE [LARGE SCALE GENOMIC DNA]</scope>
    <source>
        <strain evidence="4">DSM 14603 / FGSC 9021 / UM521</strain>
    </source>
</reference>
<feature type="region of interest" description="Disordered" evidence="1">
    <location>
        <begin position="1205"/>
        <end position="1274"/>
    </location>
</feature>
<keyword evidence="2" id="KW-1133">Transmembrane helix</keyword>
<evidence type="ECO:0000256" key="1">
    <source>
        <dbReference type="SAM" id="MobiDB-lite"/>
    </source>
</evidence>
<feature type="region of interest" description="Disordered" evidence="1">
    <location>
        <begin position="1437"/>
        <end position="1481"/>
    </location>
</feature>
<feature type="compositionally biased region" description="Basic and acidic residues" evidence="1">
    <location>
        <begin position="759"/>
        <end position="785"/>
    </location>
</feature>
<dbReference type="EMBL" id="CM003148">
    <property type="protein sequence ID" value="KIS68385.1"/>
    <property type="molecule type" value="Genomic_DNA"/>
</dbReference>
<feature type="compositionally biased region" description="Polar residues" evidence="1">
    <location>
        <begin position="391"/>
        <end position="417"/>
    </location>
</feature>
<accession>A0A0D1E113</accession>
<feature type="transmembrane region" description="Helical" evidence="2">
    <location>
        <begin position="1694"/>
        <end position="1713"/>
    </location>
</feature>
<feature type="compositionally biased region" description="Polar residues" evidence="1">
    <location>
        <begin position="2041"/>
        <end position="2055"/>
    </location>
</feature>
<feature type="compositionally biased region" description="Polar residues" evidence="1">
    <location>
        <begin position="1791"/>
        <end position="1809"/>
    </location>
</feature>
<keyword evidence="4" id="KW-1185">Reference proteome</keyword>
<proteinExistence type="predicted"/>
<feature type="region of interest" description="Disordered" evidence="1">
    <location>
        <begin position="1"/>
        <end position="46"/>
    </location>
</feature>
<feature type="region of interest" description="Disordered" evidence="1">
    <location>
        <begin position="812"/>
        <end position="859"/>
    </location>
</feature>
<feature type="region of interest" description="Disordered" evidence="1">
    <location>
        <begin position="2041"/>
        <end position="2061"/>
    </location>
</feature>
<feature type="region of interest" description="Disordered" evidence="1">
    <location>
        <begin position="681"/>
        <end position="706"/>
    </location>
</feature>
<feature type="region of interest" description="Disordered" evidence="1">
    <location>
        <begin position="388"/>
        <end position="515"/>
    </location>
</feature>
<evidence type="ECO:0000313" key="3">
    <source>
        <dbReference type="EMBL" id="KIS68385.1"/>
    </source>
</evidence>
<keyword evidence="2" id="KW-0472">Membrane</keyword>
<feature type="region of interest" description="Disordered" evidence="1">
    <location>
        <begin position="1992"/>
        <end position="2026"/>
    </location>
</feature>
<dbReference type="OrthoDB" id="3360262at2759"/>
<feature type="region of interest" description="Disordered" evidence="1">
    <location>
        <begin position="744"/>
        <end position="785"/>
    </location>
</feature>
<dbReference type="Proteomes" id="UP000000561">
    <property type="component" value="Chromosome 9"/>
</dbReference>
<feature type="compositionally biased region" description="Basic and acidic residues" evidence="1">
    <location>
        <begin position="222"/>
        <end position="235"/>
    </location>
</feature>
<feature type="region of interest" description="Disordered" evidence="1">
    <location>
        <begin position="1885"/>
        <end position="1909"/>
    </location>
</feature>
<gene>
    <name evidence="3" type="ORF">UMAG_10446</name>
</gene>
<name>A0A0D1E113_MYCMD</name>
<feature type="compositionally biased region" description="Polar residues" evidence="1">
    <location>
        <begin position="505"/>
        <end position="515"/>
    </location>
</feature>
<sequence>MASVSTTSANMDGQAISRKPSKLVARSNTLHRPPHHHSGSGAGLWLANSASASPDASFAAQAPTSHLENTSQIIDSQQISSPQHGKKVYHFSAELARASFGGGPLALSGGLTDHDPIYIDTSDDGDVDLDLSFDYVSRFDRSTSPSDQPDSSGSAFDSSQERDVQPPRNSHDSPDETSDPLTDTAEVWPKTPVKLGLANSSSPSDLLSSMTEPDASPSPNSKEIRSMRANADWEKRRKPPPAPLDLTPRSESKQKHQQAKQNLRIRAVTESRATQEPTLLSTSTLTPGSSIDLPPTSQELVGKSIFSPITPATGSVPFFSDFDSSSHASDQPLPLTPLSATRRGAAVNHVSHHPLDDLTVSTVSPGANPLPAAIRRVASTSAAHAMPMLEPSSQALRRTPTDSAHSPHYASSATPVQTRRARSHSIRSFRASASLASLGPPPFPPPNEPLPSPTISPSFKQEHSVSSTSAFRTANDDHSTLTKAGRTRPSASSIDYSEAARSLRSRTTQTGRSSLDSFRTAMSDGMAIAHSNHSIHTNRQWASEDWLPPPPLPPLQRYEALFPSHTHWDPAPTSSLTSNGSLGASGVITSSTQTSVPMAISSTLGSTASTAMTYSMSNRSTPSTHYTPLTPFTPAFSDVMPGTATSSKTQFTAITRPSISSELPSASDAHFKMPPTGMSSLGGAAATLKESSTQEEEGRGNRNTEQWILTQRQRKALLQHEELASHQRLLETVQGAARLSIRADERASQVVPSVGLSAEYRDAETEGRSRQDSRSTETTDDDHAKVRQTMVISTVSTPDESVDAFQFMMARPSQVPTSERSNGAAMERAASQNASQSSSTKASVRLTRNRSGTTGPWAQSPLLLDLNRADQTKTQTQDSTVSPASTTFIASNYATPQIDASPDDQVSRDMQHQDAVQGLGLDLNYPSTSVASDALPGDSTHDAVKGFAPVTTDLLRQLSRYGASPHLSIRMSPDVDALLQHTHSRSKEVLLTRESRQNLAHGLGLELAGGPSPLLPNDCRSPRTASGKEVGSGASGGLTTLINGPVQAQTDVTVHRAQIATDRTHVSSQSIASSISAFVYNATPAPLPNNSNAERLLDLTGKSKTGSIGWRRGARRSRENNAAQTLGLGMRHDSTDVKFVNVDLDDGGLETEVMLESDEANKSTEGAKAGQWVSKLWSSVTSPRRTSFNVGAILGDRSVDLELANNSTGERSGGNSEQQARASVSKSERTASRGSFRPLSLVEKRQSSGRSQLDTSRQRLRSPTPGEEDEVAEKDTRAVALRLLNGSHQIPAPVEEGLIAERTPEESMDRADLSAEEREKERIDALKRLRRMSAAERQKKRNSGIGYITSNTNAVESPRLVYVTDKANEACESHNAVLSTRHGGLSRAPSVNNKRMSLTMFGGKERATATNEIPLSSSSAATGAPERAWLDALRSPRMQESPSGFTPRMAFEPQDWGARSSSQQHQHLHGASQAMAGPSSTNHIPLMLSNNAIPHRQTPASAANSIQEHGLTVSALDRASDEMRRLAAQGMAFRGDELAQDMGESFHTPMPDAPDTCWSYASGRLDHVHYAQNESMAARPTTELGDFGISPEKKEAKLHRRTRSARFADDGHQHRYDHEDEAQPTVSIFTRDQQHRHRASGSFSVQYSLQDQPPSMEHGSRTKRRTSQYAAAGGHSFFATPTSLLDSNTPSKNMFWAGFLGMPWLWMIGGWYLTPDGQLRHPSTDDARVRSKVDVWQHEPSMQASANPSPNMGASSTAFGGLSHDPAWRGVGAGESGSGLGLAGMPSTMSYAASSVGTSNSAQTTNGDPNQPPPSKTRKSKTRSLGTLLDTNPQVSFYQSPVRTVQEPHPTFGNVWHHNRDMKPLPEVEEPRRSRIFAGYPANEHEHDHAFSPSPSPQMSSSDGTTTDVSAAEPKLVAAEPRTNIGSQVAVATKTNVGMAWKDLERYVLLNRVAAILSGVLVFAGFTGAVIRGRYEKLVQIQQQQQQQRQQVMTSAADMMASRRQQKQPKAHDDVYDVDDGGKRETKRGLTSWDAVQWLSSHVSPGSPTKPQDTLHSAGSQAAARKATAATYTSNRTALVAEAVAAFATTSTITTTSVGGLLDSLLNASAATLATQEASTWPRGADVVLSTYSHLVLVRAMIRIILRVIVLVRLARFRNSATPISALVLNELLR</sequence>
<dbReference type="InParanoid" id="A0A0D1E113"/>
<feature type="region of interest" description="Disordered" evidence="1">
    <location>
        <begin position="140"/>
        <end position="292"/>
    </location>
</feature>
<feature type="compositionally biased region" description="Low complexity" evidence="1">
    <location>
        <begin position="829"/>
        <end position="843"/>
    </location>
</feature>
<feature type="compositionally biased region" description="Low complexity" evidence="1">
    <location>
        <begin position="200"/>
        <end position="209"/>
    </location>
</feature>
<dbReference type="eggNOG" id="ENOG502SFX4">
    <property type="taxonomic scope" value="Eukaryota"/>
</dbReference>
<feature type="compositionally biased region" description="Polar residues" evidence="1">
    <location>
        <begin position="1741"/>
        <end position="1758"/>
    </location>
</feature>
<evidence type="ECO:0000256" key="2">
    <source>
        <dbReference type="SAM" id="Phobius"/>
    </source>
</evidence>
<keyword evidence="2" id="KW-0812">Transmembrane</keyword>
<feature type="compositionally biased region" description="Pro residues" evidence="1">
    <location>
        <begin position="439"/>
        <end position="454"/>
    </location>
</feature>
<feature type="transmembrane region" description="Helical" evidence="2">
    <location>
        <begin position="1949"/>
        <end position="1971"/>
    </location>
</feature>
<dbReference type="GeneID" id="23566482"/>
<feature type="region of interest" description="Disordered" evidence="1">
    <location>
        <begin position="1791"/>
        <end position="1833"/>
    </location>
</feature>
<feature type="compositionally biased region" description="Polar residues" evidence="1">
    <location>
        <begin position="1641"/>
        <end position="1653"/>
    </location>
</feature>
<feature type="compositionally biased region" description="Low complexity" evidence="1">
    <location>
        <begin position="277"/>
        <end position="290"/>
    </location>
</feature>
<protein>
    <submittedName>
        <fullName evidence="3">Uncharacterized protein</fullName>
    </submittedName>
</protein>
<feature type="compositionally biased region" description="Basic and acidic residues" evidence="1">
    <location>
        <begin position="1858"/>
        <end position="1870"/>
    </location>
</feature>
<feature type="compositionally biased region" description="Polar residues" evidence="1">
    <location>
        <begin position="142"/>
        <end position="158"/>
    </location>
</feature>